<accession>A0ABY5UXJ1</accession>
<name>A0ABY5UXJ1_9BACT</name>
<dbReference type="RefSeq" id="WP_019246938.1">
    <property type="nucleotide sequence ID" value="NZ_CAPH01000024.1"/>
</dbReference>
<evidence type="ECO:0008006" key="5">
    <source>
        <dbReference type="Google" id="ProtNLM"/>
    </source>
</evidence>
<keyword evidence="1" id="KW-0812">Transmembrane</keyword>
<evidence type="ECO:0000313" key="2">
    <source>
        <dbReference type="EMBL" id="UWN56695.1"/>
    </source>
</evidence>
<evidence type="ECO:0000256" key="1">
    <source>
        <dbReference type="SAM" id="Phobius"/>
    </source>
</evidence>
<protein>
    <recommendedName>
        <fullName evidence="5">Prepilin-type N-terminal cleavage/methylation domain-containing protein</fullName>
    </recommendedName>
</protein>
<evidence type="ECO:0000313" key="4">
    <source>
        <dbReference type="Proteomes" id="UP001059295"/>
    </source>
</evidence>
<dbReference type="Proteomes" id="UP001059295">
    <property type="component" value="Chromosome"/>
</dbReference>
<organism evidence="2 4">
    <name type="scientific">Alistipes ihumii AP11</name>
    <dbReference type="NCBI Taxonomy" id="1211813"/>
    <lineage>
        <taxon>Bacteria</taxon>
        <taxon>Pseudomonadati</taxon>
        <taxon>Bacteroidota</taxon>
        <taxon>Bacteroidia</taxon>
        <taxon>Bacteroidales</taxon>
        <taxon>Rikenellaceae</taxon>
        <taxon>Alistipes</taxon>
    </lineage>
</organism>
<dbReference type="EMBL" id="CP102294">
    <property type="protein sequence ID" value="UWN56695.1"/>
    <property type="molecule type" value="Genomic_DNA"/>
</dbReference>
<keyword evidence="1" id="KW-0472">Membrane</keyword>
<evidence type="ECO:0000313" key="3">
    <source>
        <dbReference type="EMBL" id="UWN56796.1"/>
    </source>
</evidence>
<sequence>MGAIKRLPAASLLEAVVASVVLLIVFAASLETVVRLTAGPSDGIVCAEADYRAACTASEIRQGAFSEGKTELSYGWGTLTVLIEPYASCPALWQATLTVKIAGGRKRMEYRYLVDPDGFDRNTIIDNE</sequence>
<feature type="transmembrane region" description="Helical" evidence="1">
    <location>
        <begin position="12"/>
        <end position="30"/>
    </location>
</feature>
<reference evidence="2" key="1">
    <citation type="journal article" date="2022" name="Cell">
        <title>Design, construction, and in vivo augmentation of a complex gut microbiome.</title>
        <authorList>
            <person name="Cheng A.G."/>
            <person name="Ho P.Y."/>
            <person name="Aranda-Diaz A."/>
            <person name="Jain S."/>
            <person name="Yu F.B."/>
            <person name="Meng X."/>
            <person name="Wang M."/>
            <person name="Iakiviak M."/>
            <person name="Nagashima K."/>
            <person name="Zhao A."/>
            <person name="Murugkar P."/>
            <person name="Patil A."/>
            <person name="Atabakhsh K."/>
            <person name="Weakley A."/>
            <person name="Yan J."/>
            <person name="Brumbaugh A.R."/>
            <person name="Higginbottom S."/>
            <person name="Dimas A."/>
            <person name="Shiver A.L."/>
            <person name="Deutschbauer A."/>
            <person name="Neff N."/>
            <person name="Sonnenburg J.L."/>
            <person name="Huang K.C."/>
            <person name="Fischbach M.A."/>
        </authorList>
    </citation>
    <scope>NUCLEOTIDE SEQUENCE</scope>
    <source>
        <strain evidence="2">AP11</strain>
    </source>
</reference>
<gene>
    <name evidence="2" type="ORF">NQ491_08555</name>
    <name evidence="3" type="ORF">NQ491_09075</name>
</gene>
<keyword evidence="1" id="KW-1133">Transmembrane helix</keyword>
<dbReference type="GeneID" id="82891883"/>
<dbReference type="EMBL" id="CP102294">
    <property type="protein sequence ID" value="UWN56796.1"/>
    <property type="molecule type" value="Genomic_DNA"/>
</dbReference>
<keyword evidence="4" id="KW-1185">Reference proteome</keyword>
<proteinExistence type="predicted"/>